<dbReference type="InterPro" id="IPR050659">
    <property type="entry name" value="Peptidase_M24B"/>
</dbReference>
<gene>
    <name evidence="6" type="ORF">U732_663</name>
</gene>
<dbReference type="InterPro" id="IPR001131">
    <property type="entry name" value="Peptidase_M24B_aminopep-P_CS"/>
</dbReference>
<dbReference type="CDD" id="cd01092">
    <property type="entry name" value="APP-like"/>
    <property type="match status" value="1"/>
</dbReference>
<evidence type="ECO:0000256" key="2">
    <source>
        <dbReference type="ARBA" id="ARBA00022801"/>
    </source>
</evidence>
<dbReference type="Pfam" id="PF00557">
    <property type="entry name" value="Peptidase_M24"/>
    <property type="match status" value="1"/>
</dbReference>
<sequence length="359" mass="40459">MKVERLNKVLKEMEKRNIPQIIVCDPPSIFYLTGKWISPGERLLALYLNLEGNHKLFLNELFPVYEDLGIEKVWFNDSQDGVEIISKYVDSSKIIGIDKNWPSRFLLRLMEFTEGCKFVNGSSVLDTVRMFKDEEEKDLMRDASRTNDMAIEKLIGLLSKEKYTEKKMAQMLLDIYEGMGADGYSFSPIVAYGANGADPHHEVDGSMVKEGDSIIIDIGCLKNSYCSDMTRTIFYKSVSDKAKEVYNIVLEANKKAIEAVKPGVRFCDIDAAARNHIEKAGYGKYFTHRTGHSIGIEVHDFGDVSSINTDVVKPGMIFSIEPGIYLTGELGVRIEDLVLVTEDGCEVLNKYDKELKVIG</sequence>
<feature type="domain" description="Creatinase N-terminal" evidence="5">
    <location>
        <begin position="5"/>
        <end position="130"/>
    </location>
</feature>
<dbReference type="Pfam" id="PF01321">
    <property type="entry name" value="Creatinase_N"/>
    <property type="match status" value="1"/>
</dbReference>
<dbReference type="SUPFAM" id="SSF53092">
    <property type="entry name" value="Creatinase/prolidase N-terminal domain"/>
    <property type="match status" value="1"/>
</dbReference>
<evidence type="ECO:0000259" key="5">
    <source>
        <dbReference type="Pfam" id="PF01321"/>
    </source>
</evidence>
<keyword evidence="7" id="KW-1185">Reference proteome</keyword>
<dbReference type="Gene3D" id="3.90.230.10">
    <property type="entry name" value="Creatinase/methionine aminopeptidase superfamily"/>
    <property type="match status" value="1"/>
</dbReference>
<evidence type="ECO:0000313" key="7">
    <source>
        <dbReference type="Proteomes" id="UP000031366"/>
    </source>
</evidence>
<dbReference type="RefSeq" id="WP_039636662.1">
    <property type="nucleotide sequence ID" value="NZ_AYSO01000020.1"/>
</dbReference>
<dbReference type="InterPro" id="IPR036005">
    <property type="entry name" value="Creatinase/aminopeptidase-like"/>
</dbReference>
<protein>
    <submittedName>
        <fullName evidence="6">Metallopeptidase M24 family protein</fullName>
    </submittedName>
</protein>
<accession>A0A0C1TVF5</accession>
<dbReference type="Proteomes" id="UP000031366">
    <property type="component" value="Unassembled WGS sequence"/>
</dbReference>
<comment type="caution">
    <text evidence="6">The sequence shown here is derived from an EMBL/GenBank/DDBJ whole genome shotgun (WGS) entry which is preliminary data.</text>
</comment>
<dbReference type="GO" id="GO:0046872">
    <property type="term" value="F:metal ion binding"/>
    <property type="evidence" value="ECO:0007669"/>
    <property type="project" value="UniProtKB-KW"/>
</dbReference>
<feature type="domain" description="Peptidase M24" evidence="4">
    <location>
        <begin position="139"/>
        <end position="342"/>
    </location>
</feature>
<dbReference type="InterPro" id="IPR029149">
    <property type="entry name" value="Creatin/AminoP/Spt16_N"/>
</dbReference>
<dbReference type="OrthoDB" id="9806388at2"/>
<dbReference type="InterPro" id="IPR000587">
    <property type="entry name" value="Creatinase_N"/>
</dbReference>
<dbReference type="Gene3D" id="3.40.350.10">
    <property type="entry name" value="Creatinase/prolidase N-terminal domain"/>
    <property type="match status" value="1"/>
</dbReference>
<dbReference type="PROSITE" id="PS00491">
    <property type="entry name" value="PROLINE_PEPTIDASE"/>
    <property type="match status" value="1"/>
</dbReference>
<reference evidence="6 7" key="1">
    <citation type="journal article" date="2015" name="Infect. Genet. Evol.">
        <title>Genomic sequences of six botulinum neurotoxin-producing strains representing three clostridial species illustrate the mobility and diversity of botulinum neurotoxin genes.</title>
        <authorList>
            <person name="Smith T.J."/>
            <person name="Hill K.K."/>
            <person name="Xie G."/>
            <person name="Foley B.T."/>
            <person name="Williamson C.H."/>
            <person name="Foster J.T."/>
            <person name="Johnson S.L."/>
            <person name="Chertkov O."/>
            <person name="Teshima H."/>
            <person name="Gibbons H.S."/>
            <person name="Johnsky L.A."/>
            <person name="Karavis M.A."/>
            <person name="Smith L.A."/>
        </authorList>
    </citation>
    <scope>NUCLEOTIDE SEQUENCE [LARGE SCALE GENOMIC DNA]</scope>
    <source>
        <strain evidence="6 7">CDC 2741</strain>
    </source>
</reference>
<name>A0A0C1TVF5_9CLOT</name>
<organism evidence="6 7">
    <name type="scientific">Clostridium argentinense CDC 2741</name>
    <dbReference type="NCBI Taxonomy" id="1418104"/>
    <lineage>
        <taxon>Bacteria</taxon>
        <taxon>Bacillati</taxon>
        <taxon>Bacillota</taxon>
        <taxon>Clostridia</taxon>
        <taxon>Eubacteriales</taxon>
        <taxon>Clostridiaceae</taxon>
        <taxon>Clostridium</taxon>
    </lineage>
</organism>
<dbReference type="GO" id="GO:0016787">
    <property type="term" value="F:hydrolase activity"/>
    <property type="evidence" value="ECO:0007669"/>
    <property type="project" value="UniProtKB-KW"/>
</dbReference>
<dbReference type="SUPFAM" id="SSF55920">
    <property type="entry name" value="Creatinase/aminopeptidase"/>
    <property type="match status" value="1"/>
</dbReference>
<dbReference type="PANTHER" id="PTHR46112:SF3">
    <property type="entry name" value="AMINOPEPTIDASE YPDF"/>
    <property type="match status" value="1"/>
</dbReference>
<evidence type="ECO:0000313" key="6">
    <source>
        <dbReference type="EMBL" id="KIE44714.1"/>
    </source>
</evidence>
<dbReference type="PANTHER" id="PTHR46112">
    <property type="entry name" value="AMINOPEPTIDASE"/>
    <property type="match status" value="1"/>
</dbReference>
<comment type="similarity">
    <text evidence="3">Belongs to the peptidase M24B family.</text>
</comment>
<evidence type="ECO:0000256" key="1">
    <source>
        <dbReference type="ARBA" id="ARBA00022723"/>
    </source>
</evidence>
<keyword evidence="2" id="KW-0378">Hydrolase</keyword>
<dbReference type="InterPro" id="IPR000994">
    <property type="entry name" value="Pept_M24"/>
</dbReference>
<dbReference type="EMBL" id="AYSO01000020">
    <property type="protein sequence ID" value="KIE44714.1"/>
    <property type="molecule type" value="Genomic_DNA"/>
</dbReference>
<dbReference type="AlphaFoldDB" id="A0A0C1TVF5"/>
<keyword evidence="1 3" id="KW-0479">Metal-binding</keyword>
<evidence type="ECO:0000259" key="4">
    <source>
        <dbReference type="Pfam" id="PF00557"/>
    </source>
</evidence>
<dbReference type="STRING" id="29341.RSJ17_06115"/>
<evidence type="ECO:0000256" key="3">
    <source>
        <dbReference type="RuleBase" id="RU000590"/>
    </source>
</evidence>
<proteinExistence type="inferred from homology"/>